<dbReference type="RefSeq" id="WP_194705648.1">
    <property type="nucleotide sequence ID" value="NZ_JADKPN010000001.1"/>
</dbReference>
<dbReference type="Gene3D" id="1.25.40.10">
    <property type="entry name" value="Tetratricopeptide repeat domain"/>
    <property type="match status" value="1"/>
</dbReference>
<dbReference type="InterPro" id="IPR011990">
    <property type="entry name" value="TPR-like_helical_dom_sf"/>
</dbReference>
<dbReference type="SUPFAM" id="SSF48452">
    <property type="entry name" value="TPR-like"/>
    <property type="match status" value="2"/>
</dbReference>
<dbReference type="GO" id="GO:0004016">
    <property type="term" value="F:adenylate cyclase activity"/>
    <property type="evidence" value="ECO:0007669"/>
    <property type="project" value="TreeGrafter"/>
</dbReference>
<dbReference type="GO" id="GO:0005524">
    <property type="term" value="F:ATP binding"/>
    <property type="evidence" value="ECO:0007669"/>
    <property type="project" value="UniProtKB-KW"/>
</dbReference>
<dbReference type="Pfam" id="PF00196">
    <property type="entry name" value="GerE"/>
    <property type="match status" value="1"/>
</dbReference>
<dbReference type="InterPro" id="IPR016032">
    <property type="entry name" value="Sig_transdc_resp-reg_C-effctor"/>
</dbReference>
<dbReference type="InterPro" id="IPR036388">
    <property type="entry name" value="WH-like_DNA-bd_sf"/>
</dbReference>
<evidence type="ECO:0000256" key="1">
    <source>
        <dbReference type="ARBA" id="ARBA00022741"/>
    </source>
</evidence>
<dbReference type="EMBL" id="JADKPN010000001">
    <property type="protein sequence ID" value="MBF4762553.1"/>
    <property type="molecule type" value="Genomic_DNA"/>
</dbReference>
<dbReference type="PROSITE" id="PS00622">
    <property type="entry name" value="HTH_LUXR_1"/>
    <property type="match status" value="1"/>
</dbReference>
<comment type="caution">
    <text evidence="4">The sequence shown here is derived from an EMBL/GenBank/DDBJ whole genome shotgun (WGS) entry which is preliminary data.</text>
</comment>
<reference evidence="4" key="1">
    <citation type="submission" date="2020-11" db="EMBL/GenBank/DDBJ databases">
        <title>Nocardioides sp. nov., isolated from Soil of Cynanchum wilfordii Hemsley rhizosphere.</title>
        <authorList>
            <person name="Lee J.-S."/>
            <person name="Suh M.K."/>
            <person name="Kim J.-S."/>
        </authorList>
    </citation>
    <scope>NUCLEOTIDE SEQUENCE</scope>
    <source>
        <strain evidence="4">KCTC 19275</strain>
    </source>
</reference>
<dbReference type="PROSITE" id="PS50043">
    <property type="entry name" value="HTH_LUXR_2"/>
    <property type="match status" value="1"/>
</dbReference>
<dbReference type="InterPro" id="IPR041664">
    <property type="entry name" value="AAA_16"/>
</dbReference>
<dbReference type="GO" id="GO:0005737">
    <property type="term" value="C:cytoplasm"/>
    <property type="evidence" value="ECO:0007669"/>
    <property type="project" value="TreeGrafter"/>
</dbReference>
<dbReference type="SUPFAM" id="SSF46894">
    <property type="entry name" value="C-terminal effector domain of the bipartite response regulators"/>
    <property type="match status" value="1"/>
</dbReference>
<proteinExistence type="predicted"/>
<keyword evidence="1" id="KW-0547">Nucleotide-binding</keyword>
<dbReference type="AlphaFoldDB" id="A0A930YDA0"/>
<gene>
    <name evidence="4" type="ORF">ISU07_05400</name>
</gene>
<organism evidence="4 5">
    <name type="scientific">Nocardioides islandensis</name>
    <dbReference type="NCBI Taxonomy" id="433663"/>
    <lineage>
        <taxon>Bacteria</taxon>
        <taxon>Bacillati</taxon>
        <taxon>Actinomycetota</taxon>
        <taxon>Actinomycetes</taxon>
        <taxon>Propionibacteriales</taxon>
        <taxon>Nocardioidaceae</taxon>
        <taxon>Nocardioides</taxon>
    </lineage>
</organism>
<accession>A0A930YDA0</accession>
<dbReference type="InterPro" id="IPR027417">
    <property type="entry name" value="P-loop_NTPase"/>
</dbReference>
<dbReference type="PANTHER" id="PTHR16305:SF35">
    <property type="entry name" value="TRANSCRIPTIONAL ACTIVATOR DOMAIN"/>
    <property type="match status" value="1"/>
</dbReference>
<dbReference type="GO" id="GO:0006355">
    <property type="term" value="P:regulation of DNA-templated transcription"/>
    <property type="evidence" value="ECO:0007669"/>
    <property type="project" value="InterPro"/>
</dbReference>
<dbReference type="SMART" id="SM00421">
    <property type="entry name" value="HTH_LUXR"/>
    <property type="match status" value="1"/>
</dbReference>
<dbReference type="Pfam" id="PF13191">
    <property type="entry name" value="AAA_16"/>
    <property type="match status" value="1"/>
</dbReference>
<dbReference type="CDD" id="cd06170">
    <property type="entry name" value="LuxR_C_like"/>
    <property type="match status" value="1"/>
</dbReference>
<keyword evidence="5" id="KW-1185">Reference proteome</keyword>
<dbReference type="PRINTS" id="PR00038">
    <property type="entry name" value="HTHLUXR"/>
</dbReference>
<evidence type="ECO:0000259" key="3">
    <source>
        <dbReference type="PROSITE" id="PS50043"/>
    </source>
</evidence>
<feature type="domain" description="HTH luxR-type" evidence="3">
    <location>
        <begin position="872"/>
        <end position="937"/>
    </location>
</feature>
<name>A0A930YDA0_9ACTN</name>
<dbReference type="GO" id="GO:0003677">
    <property type="term" value="F:DNA binding"/>
    <property type="evidence" value="ECO:0007669"/>
    <property type="project" value="InterPro"/>
</dbReference>
<dbReference type="InterPro" id="IPR000792">
    <property type="entry name" value="Tscrpt_reg_LuxR_C"/>
</dbReference>
<sequence>MQDDSPALFGRDRELAEAGQALERAQDGTAQVLLVGGDAGIGKTTLTSVIADGAQARGFTVLTGHCLDVDHGAALQPVREALRGLVADRADDDLPPATRRLAPFLRGGPETAALDDLGLVIAEAASAAPVMLVLEDLHWADRSTQDLAIALAHTAEGRICAVLTFRSDELTRRHPWRQAALDIGRGAGTHRLELGPLDRDAIGAIVQARTGRRDQALVGALLARSEGNPLYAEELIAAGEDRVPGPLSDLLLARVEALSAPTRDVLRTASAHGSRLHLALLGEVTGLAPGELDDRLREATDAQVLRAAGDHVDFRHGLLREAVYDDLLPGERTRTHAACAAGLERLVGDRATPAELGMLAFHWYAAHDIPRAYSAAVRAGVAARARGGPEAIALLDRALELYDQVPHDDPDEPHKADLVRLLADACRTNAEPERANQLMAEALDLVADRVDPRLAARVCTSYATSCEELDGYPTHAEALEVAVRLVDGEPSAELALALAATADHLLRFSRFRDAVAMAERAVAAAADVGELPDVDASAWQTLAWSEFSMGRMGASVTAFGRAARAAVRAGNVAEAGYDDIGLAYVLGGGVDVERGLALADEAAARARGQGLPLIALRTGGMKVLALLTAGRLDEAGLLVAELVEQGMHPQSLFLLRARSRLLVLQGRLDAALTHAREQLAVNQTIAKHPDADEIDLLVGMLLANDLVDEARSVAVEYAELYSAGDSPLAHATMAKALYAVALAGGSDDADLAATADALLARALHDVPPDATTHWDALDLVVAPALQREVRGEPAADAWAAAYDAAVGVGAGAALPVRLGLVRALLAEGRRDEARTVLPELWEEAAAIGAGGVAAEALRLGRRHRIPVGDAHTSSPLDVLTGREREVLDVLATGATNRAIAERLFISEKTVSVHVTNLLAKLGVTNRTEAAALARDLGFLPM</sequence>
<dbReference type="SUPFAM" id="SSF52540">
    <property type="entry name" value="P-loop containing nucleoside triphosphate hydrolases"/>
    <property type="match status" value="1"/>
</dbReference>
<evidence type="ECO:0000313" key="4">
    <source>
        <dbReference type="EMBL" id="MBF4762553.1"/>
    </source>
</evidence>
<evidence type="ECO:0000256" key="2">
    <source>
        <dbReference type="ARBA" id="ARBA00022840"/>
    </source>
</evidence>
<dbReference type="Gene3D" id="1.10.10.10">
    <property type="entry name" value="Winged helix-like DNA-binding domain superfamily/Winged helix DNA-binding domain"/>
    <property type="match status" value="1"/>
</dbReference>
<keyword evidence="2" id="KW-0067">ATP-binding</keyword>
<dbReference type="PANTHER" id="PTHR16305">
    <property type="entry name" value="TESTICULAR SOLUBLE ADENYLYL CYCLASE"/>
    <property type="match status" value="1"/>
</dbReference>
<dbReference type="Proteomes" id="UP000640489">
    <property type="component" value="Unassembled WGS sequence"/>
</dbReference>
<protein>
    <submittedName>
        <fullName evidence="4">AAA family ATPase</fullName>
    </submittedName>
</protein>
<evidence type="ECO:0000313" key="5">
    <source>
        <dbReference type="Proteomes" id="UP000640489"/>
    </source>
</evidence>